<dbReference type="Proteomes" id="UP001477278">
    <property type="component" value="Unassembled WGS sequence"/>
</dbReference>
<dbReference type="RefSeq" id="WP_347690537.1">
    <property type="nucleotide sequence ID" value="NZ_JBDPZN010000006.1"/>
</dbReference>
<keyword evidence="3" id="KW-1185">Reference proteome</keyword>
<feature type="transmembrane region" description="Helical" evidence="1">
    <location>
        <begin position="12"/>
        <end position="36"/>
    </location>
</feature>
<feature type="transmembrane region" description="Helical" evidence="1">
    <location>
        <begin position="142"/>
        <end position="165"/>
    </location>
</feature>
<evidence type="ECO:0000313" key="3">
    <source>
        <dbReference type="Proteomes" id="UP001477278"/>
    </source>
</evidence>
<accession>A0ABV0FUG0</accession>
<keyword evidence="1" id="KW-0472">Membrane</keyword>
<gene>
    <name evidence="2" type="ORF">ABHN84_14905</name>
</gene>
<dbReference type="EMBL" id="JBDPZN010000006">
    <property type="protein sequence ID" value="MEO3683566.1"/>
    <property type="molecule type" value="Genomic_DNA"/>
</dbReference>
<reference evidence="2 3" key="1">
    <citation type="submission" date="2024-05" db="EMBL/GenBank/DDBJ databases">
        <title>Genome sequencing of Marine Estuary Bacteria, Shewanella vesiculosa and S. baltica, and Pseudomonas syringae.</title>
        <authorList>
            <person name="Gurung A."/>
            <person name="Maclea K.S."/>
        </authorList>
    </citation>
    <scope>NUCLEOTIDE SEQUENCE [LARGE SCALE GENOMIC DNA]</scope>
    <source>
        <strain evidence="2 3">1A</strain>
    </source>
</reference>
<dbReference type="PANTHER" id="PTHR34219">
    <property type="entry name" value="IRON-REGULATED INNER MEMBRANE PROTEIN-RELATED"/>
    <property type="match status" value="1"/>
</dbReference>
<proteinExistence type="predicted"/>
<sequence>MAKRSNRFWFKLHGWFSLPVWIIFCFVCLTGTISVISHELTWLTNPDARATNPQNLTEKPMSELVDIVQQAHPTANITTVMSFESYLVNAVIFSDSDVPFAIAYVNQYTGQIQAINLGMTFTNFMRSLHGWLLFPWHSNYSVGYYIVCFMAIVMLGALVSGLVIYKKFWRAFTQPKLRINQGKKTLLADLHRLAGVWSMWFLMLMSITGLWYLAQAIMWHNHIEIEEHPPLVEVSQLITTTNGAPIRPYTLANALHLAEQTFADFKSTYIMLPEHNRDTYKVYGQGDHIFYDQYAYGVTVNPWSGNIESERSPAAMTTLQTLSHIANPLHYGTIGGLWTKVIWFVFGVFLTGMSITGFLMWGSRTVKAARTELDDSLTMHNSPLVEQEGN</sequence>
<comment type="caution">
    <text evidence="2">The sequence shown here is derived from an EMBL/GenBank/DDBJ whole genome shotgun (WGS) entry which is preliminary data.</text>
</comment>
<evidence type="ECO:0000313" key="2">
    <source>
        <dbReference type="EMBL" id="MEO3683566.1"/>
    </source>
</evidence>
<dbReference type="Pfam" id="PF03929">
    <property type="entry name" value="PepSY_TM"/>
    <property type="match status" value="1"/>
</dbReference>
<evidence type="ECO:0000256" key="1">
    <source>
        <dbReference type="SAM" id="Phobius"/>
    </source>
</evidence>
<name>A0ABV0FUG0_9GAMM</name>
<feature type="transmembrane region" description="Helical" evidence="1">
    <location>
        <begin position="186"/>
        <end position="214"/>
    </location>
</feature>
<feature type="transmembrane region" description="Helical" evidence="1">
    <location>
        <begin position="341"/>
        <end position="361"/>
    </location>
</feature>
<protein>
    <submittedName>
        <fullName evidence="2">PepSY-associated TM helix domain-containing protein</fullName>
    </submittedName>
</protein>
<keyword evidence="1" id="KW-0812">Transmembrane</keyword>
<dbReference type="PANTHER" id="PTHR34219:SF8">
    <property type="entry name" value="PEPSY DOMAIN-CONTAINING PROTEIN"/>
    <property type="match status" value="1"/>
</dbReference>
<keyword evidence="1" id="KW-1133">Transmembrane helix</keyword>
<dbReference type="InterPro" id="IPR005625">
    <property type="entry name" value="PepSY-ass_TM"/>
</dbReference>
<organism evidence="2 3">
    <name type="scientific">Shewanella vesiculosa</name>
    <dbReference type="NCBI Taxonomy" id="518738"/>
    <lineage>
        <taxon>Bacteria</taxon>
        <taxon>Pseudomonadati</taxon>
        <taxon>Pseudomonadota</taxon>
        <taxon>Gammaproteobacteria</taxon>
        <taxon>Alteromonadales</taxon>
        <taxon>Shewanellaceae</taxon>
        <taxon>Shewanella</taxon>
    </lineage>
</organism>